<dbReference type="InterPro" id="IPR004045">
    <property type="entry name" value="Glutathione_S-Trfase_N"/>
</dbReference>
<evidence type="ECO:0000259" key="2">
    <source>
        <dbReference type="PROSITE" id="PS50405"/>
    </source>
</evidence>
<dbReference type="InterPro" id="IPR004046">
    <property type="entry name" value="GST_C"/>
</dbReference>
<dbReference type="PROSITE" id="PS50405">
    <property type="entry name" value="GST_CTER"/>
    <property type="match status" value="1"/>
</dbReference>
<dbReference type="SFLD" id="SFLDG00358">
    <property type="entry name" value="Main_(cytGST)"/>
    <property type="match status" value="1"/>
</dbReference>
<dbReference type="PANTHER" id="PTHR42673:SF21">
    <property type="entry name" value="GLUTATHIONE S-TRANSFERASE YFCF"/>
    <property type="match status" value="1"/>
</dbReference>
<dbReference type="InterPro" id="IPR036282">
    <property type="entry name" value="Glutathione-S-Trfase_C_sf"/>
</dbReference>
<dbReference type="Gene3D" id="1.20.1050.10">
    <property type="match status" value="1"/>
</dbReference>
<reference evidence="3 4" key="1">
    <citation type="submission" date="2017-08" db="EMBL/GenBank/DDBJ databases">
        <title>Infants hospitalized years apart are colonized by the same room-sourced microbial strains.</title>
        <authorList>
            <person name="Brooks B."/>
            <person name="Olm M.R."/>
            <person name="Firek B.A."/>
            <person name="Baker R."/>
            <person name="Thomas B.C."/>
            <person name="Morowitz M.J."/>
            <person name="Banfield J.F."/>
        </authorList>
    </citation>
    <scope>NUCLEOTIDE SEQUENCE [LARGE SCALE GENOMIC DNA]</scope>
    <source>
        <strain evidence="3">S2_018_000_R2_101</strain>
    </source>
</reference>
<dbReference type="GO" id="GO:0016034">
    <property type="term" value="F:maleylacetoacetate isomerase activity"/>
    <property type="evidence" value="ECO:0007669"/>
    <property type="project" value="TreeGrafter"/>
</dbReference>
<name>A0A2W5AGH3_9SPHN</name>
<dbReference type="CDD" id="cd00570">
    <property type="entry name" value="GST_N_family"/>
    <property type="match status" value="1"/>
</dbReference>
<organism evidence="3 4">
    <name type="scientific">Sphingomonas sanxanigenens</name>
    <dbReference type="NCBI Taxonomy" id="397260"/>
    <lineage>
        <taxon>Bacteria</taxon>
        <taxon>Pseudomonadati</taxon>
        <taxon>Pseudomonadota</taxon>
        <taxon>Alphaproteobacteria</taxon>
        <taxon>Sphingomonadales</taxon>
        <taxon>Sphingomonadaceae</taxon>
        <taxon>Sphingomonas</taxon>
    </lineage>
</organism>
<dbReference type="SUPFAM" id="SSF47616">
    <property type="entry name" value="GST C-terminal domain-like"/>
    <property type="match status" value="1"/>
</dbReference>
<dbReference type="Pfam" id="PF13417">
    <property type="entry name" value="GST_N_3"/>
    <property type="match status" value="1"/>
</dbReference>
<evidence type="ECO:0000313" key="4">
    <source>
        <dbReference type="Proteomes" id="UP000249066"/>
    </source>
</evidence>
<dbReference type="InterPro" id="IPR040079">
    <property type="entry name" value="Glutathione_S-Trfase"/>
</dbReference>
<sequence>MILYGSSLSPFVRKTMIAGAEKGIAFEHKQLPPGADDPGFCAASPFGKIPALSDGDFDICDSTAILTYWEALHPETPLLPAEPRARARTIWYEEFGDTILIGATLPIFFNMFVARMVGREPDMAAADKARTETLPPVLDYIESVMPESGHLIEDRLTIADIAVICPLQNASYCGVAIDDPARPKLAHFFTSMNARPSIAPIIAANRKMLHLTE</sequence>
<dbReference type="GO" id="GO:0006559">
    <property type="term" value="P:L-phenylalanine catabolic process"/>
    <property type="evidence" value="ECO:0007669"/>
    <property type="project" value="TreeGrafter"/>
</dbReference>
<feature type="domain" description="GST N-terminal" evidence="1">
    <location>
        <begin position="1"/>
        <end position="77"/>
    </location>
</feature>
<dbReference type="InterPro" id="IPR010987">
    <property type="entry name" value="Glutathione-S-Trfase_C-like"/>
</dbReference>
<accession>A0A2W5AGH3</accession>
<dbReference type="CDD" id="cd00299">
    <property type="entry name" value="GST_C_family"/>
    <property type="match status" value="1"/>
</dbReference>
<dbReference type="SFLD" id="SFLDS00019">
    <property type="entry name" value="Glutathione_Transferase_(cytos"/>
    <property type="match status" value="1"/>
</dbReference>
<evidence type="ECO:0000313" key="3">
    <source>
        <dbReference type="EMBL" id="PZO91379.1"/>
    </source>
</evidence>
<dbReference type="Pfam" id="PF14497">
    <property type="entry name" value="GST_C_3"/>
    <property type="match status" value="1"/>
</dbReference>
<dbReference type="AlphaFoldDB" id="A0A2W5AGH3"/>
<dbReference type="InterPro" id="IPR036249">
    <property type="entry name" value="Thioredoxin-like_sf"/>
</dbReference>
<dbReference type="PANTHER" id="PTHR42673">
    <property type="entry name" value="MALEYLACETOACETATE ISOMERASE"/>
    <property type="match status" value="1"/>
</dbReference>
<dbReference type="SUPFAM" id="SSF52833">
    <property type="entry name" value="Thioredoxin-like"/>
    <property type="match status" value="1"/>
</dbReference>
<dbReference type="PROSITE" id="PS50404">
    <property type="entry name" value="GST_NTER"/>
    <property type="match status" value="1"/>
</dbReference>
<dbReference type="GO" id="GO:0006749">
    <property type="term" value="P:glutathione metabolic process"/>
    <property type="evidence" value="ECO:0007669"/>
    <property type="project" value="TreeGrafter"/>
</dbReference>
<comment type="caution">
    <text evidence="3">The sequence shown here is derived from an EMBL/GenBank/DDBJ whole genome shotgun (WGS) entry which is preliminary data.</text>
</comment>
<dbReference type="Gene3D" id="3.40.30.10">
    <property type="entry name" value="Glutaredoxin"/>
    <property type="match status" value="1"/>
</dbReference>
<gene>
    <name evidence="3" type="ORF">DI623_03565</name>
</gene>
<proteinExistence type="predicted"/>
<dbReference type="GO" id="GO:0004364">
    <property type="term" value="F:glutathione transferase activity"/>
    <property type="evidence" value="ECO:0007669"/>
    <property type="project" value="TreeGrafter"/>
</dbReference>
<evidence type="ECO:0000259" key="1">
    <source>
        <dbReference type="PROSITE" id="PS50404"/>
    </source>
</evidence>
<dbReference type="EMBL" id="QFNN01000010">
    <property type="protein sequence ID" value="PZO91379.1"/>
    <property type="molecule type" value="Genomic_DNA"/>
</dbReference>
<feature type="domain" description="GST C-terminal" evidence="2">
    <location>
        <begin position="82"/>
        <end position="211"/>
    </location>
</feature>
<keyword evidence="3" id="KW-0808">Transferase</keyword>
<dbReference type="Proteomes" id="UP000249066">
    <property type="component" value="Unassembled WGS sequence"/>
</dbReference>
<protein>
    <submittedName>
        <fullName evidence="3">Glutathione S-transferase</fullName>
    </submittedName>
</protein>